<proteinExistence type="predicted"/>
<evidence type="ECO:0000313" key="2">
    <source>
        <dbReference type="EMBL" id="CAG5041006.1"/>
    </source>
</evidence>
<accession>A0A8S3XTU8</accession>
<evidence type="ECO:0000313" key="3">
    <source>
        <dbReference type="Proteomes" id="UP000691718"/>
    </source>
</evidence>
<keyword evidence="3" id="KW-1185">Reference proteome</keyword>
<reference evidence="2" key="1">
    <citation type="submission" date="2021-04" db="EMBL/GenBank/DDBJ databases">
        <authorList>
            <person name="Tunstrom K."/>
        </authorList>
    </citation>
    <scope>NUCLEOTIDE SEQUENCE</scope>
</reference>
<dbReference type="AlphaFoldDB" id="A0A8S3XTU8"/>
<name>A0A8S3XTU8_PARAO</name>
<gene>
    <name evidence="2" type="ORF">PAPOLLO_LOCUS22025</name>
</gene>
<evidence type="ECO:0000256" key="1">
    <source>
        <dbReference type="SAM" id="Coils"/>
    </source>
</evidence>
<dbReference type="EMBL" id="CAJQZP010001352">
    <property type="protein sequence ID" value="CAG5041006.1"/>
    <property type="molecule type" value="Genomic_DNA"/>
</dbReference>
<feature type="coiled-coil region" evidence="1">
    <location>
        <begin position="36"/>
        <end position="63"/>
    </location>
</feature>
<dbReference type="OrthoDB" id="7490359at2759"/>
<keyword evidence="1" id="KW-0175">Coiled coil</keyword>
<dbReference type="Proteomes" id="UP000691718">
    <property type="component" value="Unassembled WGS sequence"/>
</dbReference>
<sequence>MSDKRCCVPGCKDSKGKLVLHRFPNPEKESERLRTLYSTNKNVEEMRREIIELKKQNTVLRTDINYKEQMKRLLNLEMK</sequence>
<comment type="caution">
    <text evidence="2">The sequence shown here is derived from an EMBL/GenBank/DDBJ whole genome shotgun (WGS) entry which is preliminary data.</text>
</comment>
<organism evidence="2 3">
    <name type="scientific">Parnassius apollo</name>
    <name type="common">Apollo butterfly</name>
    <name type="synonym">Papilio apollo</name>
    <dbReference type="NCBI Taxonomy" id="110799"/>
    <lineage>
        <taxon>Eukaryota</taxon>
        <taxon>Metazoa</taxon>
        <taxon>Ecdysozoa</taxon>
        <taxon>Arthropoda</taxon>
        <taxon>Hexapoda</taxon>
        <taxon>Insecta</taxon>
        <taxon>Pterygota</taxon>
        <taxon>Neoptera</taxon>
        <taxon>Endopterygota</taxon>
        <taxon>Lepidoptera</taxon>
        <taxon>Glossata</taxon>
        <taxon>Ditrysia</taxon>
        <taxon>Papilionoidea</taxon>
        <taxon>Papilionidae</taxon>
        <taxon>Parnassiinae</taxon>
        <taxon>Parnassini</taxon>
        <taxon>Parnassius</taxon>
        <taxon>Parnassius</taxon>
    </lineage>
</organism>
<protein>
    <submittedName>
        <fullName evidence="2">(apollo) hypothetical protein</fullName>
    </submittedName>
</protein>